<dbReference type="EMBL" id="LGSZ01000020">
    <property type="protein sequence ID" value="KPH82418.1"/>
    <property type="molecule type" value="Genomic_DNA"/>
</dbReference>
<dbReference type="AlphaFoldDB" id="A0A0N1F807"/>
<dbReference type="Proteomes" id="UP000037822">
    <property type="component" value="Unassembled WGS sequence"/>
</dbReference>
<sequence>MPLIRISMRRGRPASHPATIVDGVYRALRATFEVPENDLFAVVHQHDADEFVFDANFFGFQRSAGLVIIQITVANTRGVTQKKALFAAIAANLQQEPGLKPDDIFINLLEVKRENWSFGGGVAQYVA</sequence>
<reference evidence="1 2" key="1">
    <citation type="submission" date="2015-07" db="EMBL/GenBank/DDBJ databases">
        <title>Whole genome sequencing of Bosea vaviloviae isolated from cave pool.</title>
        <authorList>
            <person name="Tan N.E.H."/>
            <person name="Lee Y.P."/>
            <person name="Gan H.M."/>
            <person name="Barton H."/>
            <person name="Savka M.A."/>
        </authorList>
    </citation>
    <scope>NUCLEOTIDE SEQUENCE [LARGE SCALE GENOMIC DNA]</scope>
    <source>
        <strain evidence="1 2">SD260</strain>
    </source>
</reference>
<name>A0A0N1F807_9HYPH</name>
<dbReference type="PATRIC" id="fig|1526658.3.peg.2897"/>
<proteinExistence type="predicted"/>
<dbReference type="InterPro" id="IPR037479">
    <property type="entry name" value="Tauto_MSAD"/>
</dbReference>
<dbReference type="SUPFAM" id="SSF55331">
    <property type="entry name" value="Tautomerase/MIF"/>
    <property type="match status" value="1"/>
</dbReference>
<organism evidence="1 2">
    <name type="scientific">Bosea vaviloviae</name>
    <dbReference type="NCBI Taxonomy" id="1526658"/>
    <lineage>
        <taxon>Bacteria</taxon>
        <taxon>Pseudomonadati</taxon>
        <taxon>Pseudomonadota</taxon>
        <taxon>Alphaproteobacteria</taxon>
        <taxon>Hyphomicrobiales</taxon>
        <taxon>Boseaceae</taxon>
        <taxon>Bosea</taxon>
    </lineage>
</organism>
<dbReference type="InterPro" id="IPR014347">
    <property type="entry name" value="Tautomerase/MIF_sf"/>
</dbReference>
<keyword evidence="2" id="KW-1185">Reference proteome</keyword>
<dbReference type="Pfam" id="PF14552">
    <property type="entry name" value="Tautomerase_2"/>
    <property type="match status" value="1"/>
</dbReference>
<gene>
    <name evidence="1" type="ORF">AE618_03635</name>
</gene>
<protein>
    <submittedName>
        <fullName evidence="1">4-oxalocrotonate tautomerase</fullName>
    </submittedName>
</protein>
<dbReference type="RefSeq" id="WP_054207694.1">
    <property type="nucleotide sequence ID" value="NZ_LGSZ01000020.1"/>
</dbReference>
<dbReference type="OrthoDB" id="9804765at2"/>
<accession>A0A0N1F807</accession>
<dbReference type="Gene3D" id="3.30.429.10">
    <property type="entry name" value="Macrophage Migration Inhibitory Factor"/>
    <property type="match status" value="1"/>
</dbReference>
<evidence type="ECO:0000313" key="2">
    <source>
        <dbReference type="Proteomes" id="UP000037822"/>
    </source>
</evidence>
<evidence type="ECO:0000313" key="1">
    <source>
        <dbReference type="EMBL" id="KPH82418.1"/>
    </source>
</evidence>
<dbReference type="PANTHER" id="PTHR38460">
    <property type="entry name" value="TAUTOMERASE YOLI-RELATED"/>
    <property type="match status" value="1"/>
</dbReference>
<dbReference type="PANTHER" id="PTHR38460:SF1">
    <property type="entry name" value="TAUTOMERASE YOLI-RELATED"/>
    <property type="match status" value="1"/>
</dbReference>
<comment type="caution">
    <text evidence="1">The sequence shown here is derived from an EMBL/GenBank/DDBJ whole genome shotgun (WGS) entry which is preliminary data.</text>
</comment>